<dbReference type="InterPro" id="IPR000305">
    <property type="entry name" value="GIY-YIG_endonuc"/>
</dbReference>
<dbReference type="Proteomes" id="UP001595925">
    <property type="component" value="Unassembled WGS sequence"/>
</dbReference>
<keyword evidence="3" id="KW-1185">Reference proteome</keyword>
<dbReference type="EMBL" id="JBHSJG010000010">
    <property type="protein sequence ID" value="MFC4986834.1"/>
    <property type="molecule type" value="Genomic_DNA"/>
</dbReference>
<dbReference type="Pfam" id="PF01541">
    <property type="entry name" value="GIY-YIG"/>
    <property type="match status" value="1"/>
</dbReference>
<evidence type="ECO:0000313" key="3">
    <source>
        <dbReference type="Proteomes" id="UP001595925"/>
    </source>
</evidence>
<proteinExistence type="predicted"/>
<gene>
    <name evidence="2" type="ORF">ACFPFO_03410</name>
</gene>
<sequence>MDWVGFENRDWLGFEWSPWLSLNPEDEELSEIPTDEGLYRVRHVEREGLEYIGETGRSVRGRVMALARGAYAGEMPYRDPHVGAPCMWAVRQEDGPTFEVSYITPDEATDKATRKSLEAALIASYRRAVGKSPTGAFSRIIPGYTMSSYSKNENRGGLLPEGKAEPYAEPGIAPLEWQSYEDPTAVDWMGLKWSEPLELAEVSTTVPATNGVYRIWDSTSPHPLTYIGESANLRSRLKTHKRNRRNKLLFSYSAPDGIDAKHKRLEAETDLIGAHWLAVGKPPMDQH</sequence>
<organism evidence="2 3">
    <name type="scientific">Saliphagus infecundisoli</name>
    <dbReference type="NCBI Taxonomy" id="1849069"/>
    <lineage>
        <taxon>Archaea</taxon>
        <taxon>Methanobacteriati</taxon>
        <taxon>Methanobacteriota</taxon>
        <taxon>Stenosarchaea group</taxon>
        <taxon>Halobacteria</taxon>
        <taxon>Halobacteriales</taxon>
        <taxon>Natrialbaceae</taxon>
        <taxon>Saliphagus</taxon>
    </lineage>
</organism>
<protein>
    <submittedName>
        <fullName evidence="2">GIY-YIG nuclease family protein</fullName>
    </submittedName>
</protein>
<reference evidence="2 3" key="1">
    <citation type="journal article" date="2019" name="Int. J. Syst. Evol. Microbiol.">
        <title>The Global Catalogue of Microorganisms (GCM) 10K type strain sequencing project: providing services to taxonomists for standard genome sequencing and annotation.</title>
        <authorList>
            <consortium name="The Broad Institute Genomics Platform"/>
            <consortium name="The Broad Institute Genome Sequencing Center for Infectious Disease"/>
            <person name="Wu L."/>
            <person name="Ma J."/>
        </authorList>
    </citation>
    <scope>NUCLEOTIDE SEQUENCE [LARGE SCALE GENOMIC DNA]</scope>
    <source>
        <strain evidence="2 3">CGMCC 1.15824</strain>
    </source>
</reference>
<evidence type="ECO:0000313" key="2">
    <source>
        <dbReference type="EMBL" id="MFC4986834.1"/>
    </source>
</evidence>
<name>A0ABD5QB72_9EURY</name>
<evidence type="ECO:0000259" key="1">
    <source>
        <dbReference type="Pfam" id="PF01541"/>
    </source>
</evidence>
<dbReference type="RefSeq" id="WP_318247912.1">
    <property type="nucleotide sequence ID" value="NZ_JAIWHV010000025.1"/>
</dbReference>
<comment type="caution">
    <text evidence="2">The sequence shown here is derived from an EMBL/GenBank/DDBJ whole genome shotgun (WGS) entry which is preliminary data.</text>
</comment>
<dbReference type="AlphaFoldDB" id="A0ABD5QB72"/>
<accession>A0ABD5QB72</accession>
<dbReference type="CDD" id="cd00719">
    <property type="entry name" value="GIY-YIG_SF"/>
    <property type="match status" value="1"/>
</dbReference>
<feature type="domain" description="GIY-YIG" evidence="1">
    <location>
        <begin position="210"/>
        <end position="248"/>
    </location>
</feature>